<reference evidence="1 2" key="1">
    <citation type="submission" date="2014-08" db="EMBL/GenBank/DDBJ databases">
        <title>Genomic and Phenotypic Diversity of Colwellia psychrerythraea strains from Disparate Marine Basins.</title>
        <authorList>
            <person name="Techtmann S.M."/>
            <person name="Stelling S.C."/>
            <person name="Utturkar S.M."/>
            <person name="Alshibli N."/>
            <person name="Harris A."/>
            <person name="Brown S.D."/>
            <person name="Hazen T.C."/>
        </authorList>
    </citation>
    <scope>NUCLEOTIDE SEQUENCE [LARGE SCALE GENOMIC DNA]</scope>
    <source>
        <strain evidence="1 2">ND2E</strain>
    </source>
</reference>
<dbReference type="RefSeq" id="WP_081961990.1">
    <property type="nucleotide sequence ID" value="NZ_JQED01000009.1"/>
</dbReference>
<comment type="caution">
    <text evidence="1">The sequence shown here is derived from an EMBL/GenBank/DDBJ whole genome shotgun (WGS) entry which is preliminary data.</text>
</comment>
<dbReference type="InterPro" id="IPR005358">
    <property type="entry name" value="Puta_zinc/iron-chelating_dom"/>
</dbReference>
<proteinExistence type="predicted"/>
<dbReference type="AlphaFoldDB" id="A0A099KV28"/>
<evidence type="ECO:0000313" key="1">
    <source>
        <dbReference type="EMBL" id="KGJ93518.1"/>
    </source>
</evidence>
<sequence>MKNNSEIVDRLRDRIPTFKCTPGCHDCCGPVTTSSEEMSRLPVKTIAEHEAALDQYNCVHLGPNGCEVYEERPLICRVFGTTPNMPCPNGCRPEDMIDSKVEQQVHYYIKNTRQVLV</sequence>
<evidence type="ECO:0008006" key="3">
    <source>
        <dbReference type="Google" id="ProtNLM"/>
    </source>
</evidence>
<protein>
    <recommendedName>
        <fullName evidence="3">Zinc/iron-chelating domain-containing protein</fullName>
    </recommendedName>
</protein>
<gene>
    <name evidence="1" type="ORF">ND2E_2247</name>
</gene>
<dbReference type="Proteomes" id="UP000029843">
    <property type="component" value="Unassembled WGS sequence"/>
</dbReference>
<organism evidence="1 2">
    <name type="scientific">Colwellia psychrerythraea</name>
    <name type="common">Vibrio psychroerythus</name>
    <dbReference type="NCBI Taxonomy" id="28229"/>
    <lineage>
        <taxon>Bacteria</taxon>
        <taxon>Pseudomonadati</taxon>
        <taxon>Pseudomonadota</taxon>
        <taxon>Gammaproteobacteria</taxon>
        <taxon>Alteromonadales</taxon>
        <taxon>Colwelliaceae</taxon>
        <taxon>Colwellia</taxon>
    </lineage>
</organism>
<dbReference type="PATRIC" id="fig|28229.4.peg.1273"/>
<name>A0A099KV28_COLPS</name>
<accession>A0A099KV28</accession>
<dbReference type="EMBL" id="JQED01000009">
    <property type="protein sequence ID" value="KGJ93518.1"/>
    <property type="molecule type" value="Genomic_DNA"/>
</dbReference>
<dbReference type="InterPro" id="IPR016928">
    <property type="entry name" value="UCP029611"/>
</dbReference>
<dbReference type="Pfam" id="PF03692">
    <property type="entry name" value="CxxCxxCC"/>
    <property type="match status" value="1"/>
</dbReference>
<evidence type="ECO:0000313" key="2">
    <source>
        <dbReference type="Proteomes" id="UP000029843"/>
    </source>
</evidence>
<dbReference type="PIRSF" id="PIRSF029611">
    <property type="entry name" value="UCP029611"/>
    <property type="match status" value="1"/>
</dbReference>
<dbReference type="OrthoDB" id="9806610at2"/>